<gene>
    <name evidence="1" type="ORF">ENSA7_04170</name>
</gene>
<comment type="caution">
    <text evidence="1">The sequence shown here is derived from an EMBL/GenBank/DDBJ whole genome shotgun (WGS) entry which is preliminary data.</text>
</comment>
<accession>A0A2S9YXP2</accession>
<proteinExistence type="predicted"/>
<dbReference type="RefSeq" id="WP_181232959.1">
    <property type="nucleotide sequence ID" value="NZ_PVNL01000011.1"/>
</dbReference>
<name>A0A2S9YXP2_9BACT</name>
<sequence length="47" mass="5145">MTIAEELHQKGLKIGLEKGREEGRHEARVGVLGRILTADTIDAVFAD</sequence>
<protein>
    <submittedName>
        <fullName evidence="1">Uncharacterized protein</fullName>
    </submittedName>
</protein>
<reference evidence="1 2" key="1">
    <citation type="submission" date="2018-03" db="EMBL/GenBank/DDBJ databases">
        <title>Draft Genome Sequences of the Obligatory Marine Myxobacteria Enhygromyxa salina SWB007.</title>
        <authorList>
            <person name="Poehlein A."/>
            <person name="Moghaddam J.A."/>
            <person name="Harms H."/>
            <person name="Alanjari M."/>
            <person name="Koenig G.M."/>
            <person name="Daniel R."/>
            <person name="Schaeberle T.F."/>
        </authorList>
    </citation>
    <scope>NUCLEOTIDE SEQUENCE [LARGE SCALE GENOMIC DNA]</scope>
    <source>
        <strain evidence="1 2">SWB007</strain>
    </source>
</reference>
<evidence type="ECO:0000313" key="2">
    <source>
        <dbReference type="Proteomes" id="UP000238823"/>
    </source>
</evidence>
<dbReference type="EMBL" id="PVNL01000011">
    <property type="protein sequence ID" value="PRQ09866.1"/>
    <property type="molecule type" value="Genomic_DNA"/>
</dbReference>
<dbReference type="AlphaFoldDB" id="A0A2S9YXP2"/>
<evidence type="ECO:0000313" key="1">
    <source>
        <dbReference type="EMBL" id="PRQ09866.1"/>
    </source>
</evidence>
<dbReference type="Proteomes" id="UP000238823">
    <property type="component" value="Unassembled WGS sequence"/>
</dbReference>
<organism evidence="1 2">
    <name type="scientific">Enhygromyxa salina</name>
    <dbReference type="NCBI Taxonomy" id="215803"/>
    <lineage>
        <taxon>Bacteria</taxon>
        <taxon>Pseudomonadati</taxon>
        <taxon>Myxococcota</taxon>
        <taxon>Polyangia</taxon>
        <taxon>Nannocystales</taxon>
        <taxon>Nannocystaceae</taxon>
        <taxon>Enhygromyxa</taxon>
    </lineage>
</organism>